<name>A0ACC2PHR3_9HYME</name>
<organism evidence="1 2">
    <name type="scientific">Eretmocerus hayati</name>
    <dbReference type="NCBI Taxonomy" id="131215"/>
    <lineage>
        <taxon>Eukaryota</taxon>
        <taxon>Metazoa</taxon>
        <taxon>Ecdysozoa</taxon>
        <taxon>Arthropoda</taxon>
        <taxon>Hexapoda</taxon>
        <taxon>Insecta</taxon>
        <taxon>Pterygota</taxon>
        <taxon>Neoptera</taxon>
        <taxon>Endopterygota</taxon>
        <taxon>Hymenoptera</taxon>
        <taxon>Apocrita</taxon>
        <taxon>Proctotrupomorpha</taxon>
        <taxon>Chalcidoidea</taxon>
        <taxon>Aphelinidae</taxon>
        <taxon>Aphelininae</taxon>
        <taxon>Eretmocerus</taxon>
    </lineage>
</organism>
<sequence length="172" mass="18965">MTWPAMEYESEWSVECEVECVSTCLKEYVMEYPPDYLEEYGAESTQKLMESAAHSCSCSSSSAMHANHNTRSINNSSSTSIIARRWRSTWGLLLLVLLLFVHPWPSSAGSDSREQEFTGLQEGPLSGTHMGNHNGVRCPWACNCGGQELDCANRALTQVPGNLAALTLAEKL</sequence>
<comment type="caution">
    <text evidence="1">The sequence shown here is derived from an EMBL/GenBank/DDBJ whole genome shotgun (WGS) entry which is preliminary data.</text>
</comment>
<accession>A0ACC2PHR3</accession>
<protein>
    <submittedName>
        <fullName evidence="1">Uncharacterized protein</fullName>
    </submittedName>
</protein>
<dbReference type="Proteomes" id="UP001239111">
    <property type="component" value="Chromosome 1"/>
</dbReference>
<gene>
    <name evidence="1" type="ORF">QAD02_018123</name>
</gene>
<evidence type="ECO:0000313" key="2">
    <source>
        <dbReference type="Proteomes" id="UP001239111"/>
    </source>
</evidence>
<evidence type="ECO:0000313" key="1">
    <source>
        <dbReference type="EMBL" id="KAJ8682331.1"/>
    </source>
</evidence>
<proteinExistence type="predicted"/>
<feature type="non-terminal residue" evidence="1">
    <location>
        <position position="172"/>
    </location>
</feature>
<dbReference type="EMBL" id="CM056741">
    <property type="protein sequence ID" value="KAJ8682331.1"/>
    <property type="molecule type" value="Genomic_DNA"/>
</dbReference>
<reference evidence="1" key="1">
    <citation type="submission" date="2023-04" db="EMBL/GenBank/DDBJ databases">
        <title>A chromosome-level genome assembly of the parasitoid wasp Eretmocerus hayati.</title>
        <authorList>
            <person name="Zhong Y."/>
            <person name="Liu S."/>
            <person name="Liu Y."/>
        </authorList>
    </citation>
    <scope>NUCLEOTIDE SEQUENCE</scope>
    <source>
        <strain evidence="1">ZJU_SS_LIU_2023</strain>
    </source>
</reference>
<keyword evidence="2" id="KW-1185">Reference proteome</keyword>